<evidence type="ECO:0000256" key="4">
    <source>
        <dbReference type="ARBA" id="ARBA00022980"/>
    </source>
</evidence>
<keyword evidence="4 7" id="KW-0689">Ribosomal protein</keyword>
<dbReference type="InterPro" id="IPR004389">
    <property type="entry name" value="Ribosomal_uL18_bac-type"/>
</dbReference>
<dbReference type="GO" id="GO:0005737">
    <property type="term" value="C:cytoplasm"/>
    <property type="evidence" value="ECO:0007669"/>
    <property type="project" value="UniProtKB-ARBA"/>
</dbReference>
<dbReference type="Gene3D" id="3.30.420.100">
    <property type="match status" value="1"/>
</dbReference>
<organism evidence="8 9">
    <name type="scientific">Candidatus Polarisedimenticola svalbardensis</name>
    <dbReference type="NCBI Taxonomy" id="2886004"/>
    <lineage>
        <taxon>Bacteria</taxon>
        <taxon>Pseudomonadati</taxon>
        <taxon>Acidobacteriota</taxon>
        <taxon>Candidatus Polarisedimenticolia</taxon>
        <taxon>Candidatus Polarisedimenticolales</taxon>
        <taxon>Candidatus Polarisedimenticolaceae</taxon>
        <taxon>Candidatus Polarisedimenticola</taxon>
    </lineage>
</organism>
<comment type="caution">
    <text evidence="8">The sequence shown here is derived from an EMBL/GenBank/DDBJ whole genome shotgun (WGS) entry which is preliminary data.</text>
</comment>
<comment type="function">
    <text evidence="7">This is one of the proteins that bind and probably mediate the attachment of the 5S RNA into the large ribosomal subunit, where it forms part of the central protuberance.</text>
</comment>
<reference evidence="8 9" key="1">
    <citation type="submission" date="2020-08" db="EMBL/GenBank/DDBJ databases">
        <title>Acidobacteriota in marine sediments use diverse sulfur dissimilation pathways.</title>
        <authorList>
            <person name="Wasmund K."/>
        </authorList>
    </citation>
    <scope>NUCLEOTIDE SEQUENCE [LARGE SCALE GENOMIC DNA]</scope>
    <source>
        <strain evidence="8">MAG AM4</strain>
    </source>
</reference>
<dbReference type="GO" id="GO:0003735">
    <property type="term" value="F:structural constituent of ribosome"/>
    <property type="evidence" value="ECO:0007669"/>
    <property type="project" value="InterPro"/>
</dbReference>
<keyword evidence="2 7" id="KW-0699">rRNA-binding</keyword>
<dbReference type="CDD" id="cd00432">
    <property type="entry name" value="Ribosomal_L18_L5e"/>
    <property type="match status" value="1"/>
</dbReference>
<dbReference type="PANTHER" id="PTHR12899:SF3">
    <property type="entry name" value="LARGE RIBOSOMAL SUBUNIT PROTEIN UL18M"/>
    <property type="match status" value="1"/>
</dbReference>
<keyword evidence="3 7" id="KW-0694">RNA-binding</keyword>
<dbReference type="InterPro" id="IPR057268">
    <property type="entry name" value="Ribosomal_L18"/>
</dbReference>
<keyword evidence="5 7" id="KW-0687">Ribonucleoprotein</keyword>
<dbReference type="EMBL" id="JACXWD010000015">
    <property type="protein sequence ID" value="MBD3867751.1"/>
    <property type="molecule type" value="Genomic_DNA"/>
</dbReference>
<dbReference type="AlphaFoldDB" id="A0A8J6Y7X6"/>
<sequence>MITRVDRSAIRRRIRHRIRKKVLGTQDRPRLAVFRSGKHIYAQVVDDNAGTTLASSSTLMPDVSMKNGKGGNIAAAEKVGATIAEKLKSAGIETIVFDRGGCLYHGRVKALADAARKAGLKF</sequence>
<evidence type="ECO:0000313" key="8">
    <source>
        <dbReference type="EMBL" id="MBD3867751.1"/>
    </source>
</evidence>
<dbReference type="NCBIfam" id="TIGR00060">
    <property type="entry name" value="L18_bact"/>
    <property type="match status" value="1"/>
</dbReference>
<protein>
    <recommendedName>
        <fullName evidence="6 7">Large ribosomal subunit protein uL18</fullName>
    </recommendedName>
</protein>
<dbReference type="Pfam" id="PF00861">
    <property type="entry name" value="Ribosomal_L18p"/>
    <property type="match status" value="1"/>
</dbReference>
<accession>A0A8J6Y7X6</accession>
<proteinExistence type="inferred from homology"/>
<evidence type="ECO:0000256" key="7">
    <source>
        <dbReference type="HAMAP-Rule" id="MF_01337"/>
    </source>
</evidence>
<dbReference type="PANTHER" id="PTHR12899">
    <property type="entry name" value="39S RIBOSOMAL PROTEIN L18, MITOCHONDRIAL"/>
    <property type="match status" value="1"/>
</dbReference>
<dbReference type="InterPro" id="IPR005484">
    <property type="entry name" value="Ribosomal_uL18_bac/plant/anim"/>
</dbReference>
<dbReference type="GO" id="GO:0008097">
    <property type="term" value="F:5S rRNA binding"/>
    <property type="evidence" value="ECO:0007669"/>
    <property type="project" value="TreeGrafter"/>
</dbReference>
<comment type="similarity">
    <text evidence="1 7">Belongs to the universal ribosomal protein uL18 family.</text>
</comment>
<evidence type="ECO:0000313" key="9">
    <source>
        <dbReference type="Proteomes" id="UP000648239"/>
    </source>
</evidence>
<evidence type="ECO:0000256" key="2">
    <source>
        <dbReference type="ARBA" id="ARBA00022730"/>
    </source>
</evidence>
<evidence type="ECO:0000256" key="1">
    <source>
        <dbReference type="ARBA" id="ARBA00007116"/>
    </source>
</evidence>
<evidence type="ECO:0000256" key="6">
    <source>
        <dbReference type="ARBA" id="ARBA00035197"/>
    </source>
</evidence>
<dbReference type="HAMAP" id="MF_01337_B">
    <property type="entry name" value="Ribosomal_uL18_B"/>
    <property type="match status" value="1"/>
</dbReference>
<name>A0A8J6Y7X6_9BACT</name>
<gene>
    <name evidence="7 8" type="primary">rplR</name>
    <name evidence="8" type="ORF">IFK94_06480</name>
</gene>
<dbReference type="GO" id="GO:0006412">
    <property type="term" value="P:translation"/>
    <property type="evidence" value="ECO:0007669"/>
    <property type="project" value="UniProtKB-UniRule"/>
</dbReference>
<dbReference type="GO" id="GO:0005840">
    <property type="term" value="C:ribosome"/>
    <property type="evidence" value="ECO:0007669"/>
    <property type="project" value="UniProtKB-KW"/>
</dbReference>
<dbReference type="FunFam" id="3.30.420.100:FF:000001">
    <property type="entry name" value="50S ribosomal protein L18"/>
    <property type="match status" value="1"/>
</dbReference>
<comment type="subunit">
    <text evidence="7">Part of the 50S ribosomal subunit; part of the 5S rRNA/L5/L18/L25 subcomplex. Contacts the 5S and 23S rRNAs.</text>
</comment>
<evidence type="ECO:0000256" key="5">
    <source>
        <dbReference type="ARBA" id="ARBA00023274"/>
    </source>
</evidence>
<dbReference type="Proteomes" id="UP000648239">
    <property type="component" value="Unassembled WGS sequence"/>
</dbReference>
<dbReference type="SUPFAM" id="SSF53137">
    <property type="entry name" value="Translational machinery components"/>
    <property type="match status" value="1"/>
</dbReference>
<dbReference type="GO" id="GO:1990904">
    <property type="term" value="C:ribonucleoprotein complex"/>
    <property type="evidence" value="ECO:0007669"/>
    <property type="project" value="UniProtKB-KW"/>
</dbReference>
<evidence type="ECO:0000256" key="3">
    <source>
        <dbReference type="ARBA" id="ARBA00022884"/>
    </source>
</evidence>